<accession>A0A1R3KW54</accession>
<evidence type="ECO:0000313" key="2">
    <source>
        <dbReference type="EMBL" id="OMP11296.1"/>
    </source>
</evidence>
<dbReference type="Proteomes" id="UP000187203">
    <property type="component" value="Unassembled WGS sequence"/>
</dbReference>
<organism evidence="2 3">
    <name type="scientific">Corchorus olitorius</name>
    <dbReference type="NCBI Taxonomy" id="93759"/>
    <lineage>
        <taxon>Eukaryota</taxon>
        <taxon>Viridiplantae</taxon>
        <taxon>Streptophyta</taxon>
        <taxon>Embryophyta</taxon>
        <taxon>Tracheophyta</taxon>
        <taxon>Spermatophyta</taxon>
        <taxon>Magnoliopsida</taxon>
        <taxon>eudicotyledons</taxon>
        <taxon>Gunneridae</taxon>
        <taxon>Pentapetalae</taxon>
        <taxon>rosids</taxon>
        <taxon>malvids</taxon>
        <taxon>Malvales</taxon>
        <taxon>Malvaceae</taxon>
        <taxon>Grewioideae</taxon>
        <taxon>Apeibeae</taxon>
        <taxon>Corchorus</taxon>
    </lineage>
</organism>
<dbReference type="EMBL" id="AWUE01010795">
    <property type="protein sequence ID" value="OMP11296.1"/>
    <property type="molecule type" value="Genomic_DNA"/>
</dbReference>
<feature type="transmembrane region" description="Helical" evidence="1">
    <location>
        <begin position="12"/>
        <end position="36"/>
    </location>
</feature>
<comment type="caution">
    <text evidence="2">The sequence shown here is derived from an EMBL/GenBank/DDBJ whole genome shotgun (WGS) entry which is preliminary data.</text>
</comment>
<gene>
    <name evidence="2" type="ORF">COLO4_03906</name>
</gene>
<name>A0A1R3KW54_9ROSI</name>
<protein>
    <submittedName>
        <fullName evidence="2">Uncharacterized protein</fullName>
    </submittedName>
</protein>
<keyword evidence="3" id="KW-1185">Reference proteome</keyword>
<dbReference type="AlphaFoldDB" id="A0A1R3KW54"/>
<proteinExistence type="predicted"/>
<keyword evidence="1" id="KW-0472">Membrane</keyword>
<keyword evidence="1" id="KW-0812">Transmembrane</keyword>
<sequence>MPKRRELGRLLGEFNALCFVFFLFCLSLVGSGLGGIV</sequence>
<keyword evidence="1" id="KW-1133">Transmembrane helix</keyword>
<evidence type="ECO:0000256" key="1">
    <source>
        <dbReference type="SAM" id="Phobius"/>
    </source>
</evidence>
<reference evidence="3" key="1">
    <citation type="submission" date="2013-09" db="EMBL/GenBank/DDBJ databases">
        <title>Corchorus olitorius genome sequencing.</title>
        <authorList>
            <person name="Alam M."/>
            <person name="Haque M.S."/>
            <person name="Islam M.S."/>
            <person name="Emdad E.M."/>
            <person name="Islam M.M."/>
            <person name="Ahmed B."/>
            <person name="Halim A."/>
            <person name="Hossen Q.M.M."/>
            <person name="Hossain M.Z."/>
            <person name="Ahmed R."/>
            <person name="Khan M.M."/>
            <person name="Islam R."/>
            <person name="Rashid M.M."/>
            <person name="Khan S.A."/>
            <person name="Rahman M.S."/>
            <person name="Alam M."/>
            <person name="Yahiya A.S."/>
            <person name="Khan M.S."/>
            <person name="Azam M.S."/>
            <person name="Haque T."/>
            <person name="Lashkar M.Z.H."/>
            <person name="Akhand A.I."/>
            <person name="Morshed G."/>
            <person name="Roy S."/>
            <person name="Uddin K.S."/>
            <person name="Rabeya T."/>
            <person name="Hossain A.S."/>
            <person name="Chowdhury A."/>
            <person name="Snigdha A.R."/>
            <person name="Mortoza M.S."/>
            <person name="Matin S.A."/>
            <person name="Hoque S.M.E."/>
            <person name="Islam M.K."/>
            <person name="Roy D.K."/>
            <person name="Haider R."/>
            <person name="Moosa M.M."/>
            <person name="Elias S.M."/>
            <person name="Hasan A.M."/>
            <person name="Jahan S."/>
            <person name="Shafiuddin M."/>
            <person name="Mahmood N."/>
            <person name="Shommy N.S."/>
        </authorList>
    </citation>
    <scope>NUCLEOTIDE SEQUENCE [LARGE SCALE GENOMIC DNA]</scope>
    <source>
        <strain evidence="3">cv. O-4</strain>
    </source>
</reference>
<evidence type="ECO:0000313" key="3">
    <source>
        <dbReference type="Proteomes" id="UP000187203"/>
    </source>
</evidence>